<reference evidence="1" key="1">
    <citation type="submission" date="2014-09" db="EMBL/GenBank/DDBJ databases">
        <authorList>
            <person name="GOMEZ-VALERO Laura"/>
        </authorList>
    </citation>
    <scope>NUCLEOTIDE SEQUENCE</scope>
    <source>
        <strain evidence="1">ATCC33218</strain>
    </source>
</reference>
<accession>A0A098GFX3</accession>
<proteinExistence type="predicted"/>
<dbReference type="STRING" id="451.B6N58_10150"/>
<evidence type="ECO:0000313" key="1">
    <source>
        <dbReference type="EMBL" id="CEG60386.1"/>
    </source>
</evidence>
<keyword evidence="4" id="KW-1185">Reference proteome</keyword>
<dbReference type="EMBL" id="FMVN01000015">
    <property type="protein sequence ID" value="SCY72420.1"/>
    <property type="molecule type" value="Genomic_DNA"/>
</dbReference>
<dbReference type="PROSITE" id="PS51257">
    <property type="entry name" value="PROKAR_LIPOPROTEIN"/>
    <property type="match status" value="1"/>
</dbReference>
<reference evidence="3" key="2">
    <citation type="submission" date="2014-09" db="EMBL/GenBank/DDBJ databases">
        <authorList>
            <person name="Gomez-Valero L."/>
        </authorList>
    </citation>
    <scope>NUCLEOTIDE SEQUENCE [LARGE SCALE GENOMIC DNA]</scope>
    <source>
        <strain evidence="3">ATCC33218</strain>
    </source>
</reference>
<gene>
    <name evidence="1" type="ORF">LMI_1071</name>
    <name evidence="2" type="ORF">SAMN02982997_02660</name>
</gene>
<dbReference type="Gene3D" id="3.40.50.10610">
    <property type="entry name" value="ABC-type transport auxiliary lipoprotein component"/>
    <property type="match status" value="1"/>
</dbReference>
<evidence type="ECO:0000313" key="3">
    <source>
        <dbReference type="Proteomes" id="UP000032414"/>
    </source>
</evidence>
<sequence length="187" mass="20345">MLRKWIFLFVVPLFLLTSCASVLNYSSCVPVDLNSKIAIIPFANNTETPLAGDRAMSITAAVLESRGACCVAVYQRRQQGKVLFPGMTVVESRKTLLKWAQNIHARYALTGSVNEWTYKVGLDGEPVVGISLQLLDVKTGRILWTAVGSLSRGSRTAVSTAAQILVNNLLNGLFRTNCPGGKVPYVK</sequence>
<evidence type="ECO:0000313" key="2">
    <source>
        <dbReference type="EMBL" id="SCY72420.1"/>
    </source>
</evidence>
<organism evidence="1 3">
    <name type="scientific">Legionella micdadei</name>
    <name type="common">Tatlockia micdadei</name>
    <dbReference type="NCBI Taxonomy" id="451"/>
    <lineage>
        <taxon>Bacteria</taxon>
        <taxon>Pseudomonadati</taxon>
        <taxon>Pseudomonadota</taxon>
        <taxon>Gammaproteobacteria</taxon>
        <taxon>Legionellales</taxon>
        <taxon>Legionellaceae</taxon>
        <taxon>Legionella</taxon>
    </lineage>
</organism>
<protein>
    <submittedName>
        <fullName evidence="2">Peptidoglycan-synthase activator LpoB</fullName>
    </submittedName>
    <submittedName>
        <fullName evidence="1">Putative lipoprotein</fullName>
    </submittedName>
</protein>
<dbReference type="PATRIC" id="fig|451.8.peg.174"/>
<dbReference type="Proteomes" id="UP000182998">
    <property type="component" value="Unassembled WGS sequence"/>
</dbReference>
<dbReference type="Pfam" id="PF13036">
    <property type="entry name" value="LpoB"/>
    <property type="match status" value="1"/>
</dbReference>
<reference evidence="2 4" key="3">
    <citation type="submission" date="2016-10" db="EMBL/GenBank/DDBJ databases">
        <authorList>
            <person name="Varghese N."/>
            <person name="Submissions S."/>
        </authorList>
    </citation>
    <scope>NUCLEOTIDE SEQUENCE [LARGE SCALE GENOMIC DNA]</scope>
    <source>
        <strain evidence="2 4">ATCC 33218</strain>
    </source>
</reference>
<dbReference type="AlphaFoldDB" id="A0A098GFX3"/>
<dbReference type="InterPro" id="IPR014094">
    <property type="entry name" value="LpoB"/>
</dbReference>
<evidence type="ECO:0000313" key="4">
    <source>
        <dbReference type="Proteomes" id="UP000182998"/>
    </source>
</evidence>
<dbReference type="KEGG" id="tmc:LMI_1071"/>
<keyword evidence="1" id="KW-0449">Lipoprotein</keyword>
<dbReference type="EMBL" id="LN614830">
    <property type="protein sequence ID" value="CEG60386.1"/>
    <property type="molecule type" value="Genomic_DNA"/>
</dbReference>
<dbReference type="OrthoDB" id="9791579at2"/>
<dbReference type="RefSeq" id="WP_052679456.1">
    <property type="nucleotide sequence ID" value="NZ_CP020614.1"/>
</dbReference>
<dbReference type="HOGENOM" id="CLU_121862_0_0_6"/>
<dbReference type="Proteomes" id="UP000032414">
    <property type="component" value="Chromosome I"/>
</dbReference>
<name>A0A098GFX3_LEGMI</name>